<dbReference type="OrthoDB" id="3210378at2759"/>
<accession>A0A6G1HJR3</accession>
<proteinExistence type="predicted"/>
<keyword evidence="2" id="KW-1185">Reference proteome</keyword>
<dbReference type="AlphaFoldDB" id="A0A6G1HJR3"/>
<dbReference type="SUPFAM" id="SSF52047">
    <property type="entry name" value="RNI-like"/>
    <property type="match status" value="1"/>
</dbReference>
<dbReference type="InterPro" id="IPR032675">
    <property type="entry name" value="LRR_dom_sf"/>
</dbReference>
<reference evidence="1" key="1">
    <citation type="journal article" date="2020" name="Stud. Mycol.">
        <title>101 Dothideomycetes genomes: a test case for predicting lifestyles and emergence of pathogens.</title>
        <authorList>
            <person name="Haridas S."/>
            <person name="Albert R."/>
            <person name="Binder M."/>
            <person name="Bloem J."/>
            <person name="Labutti K."/>
            <person name="Salamov A."/>
            <person name="Andreopoulos B."/>
            <person name="Baker S."/>
            <person name="Barry K."/>
            <person name="Bills G."/>
            <person name="Bluhm B."/>
            <person name="Cannon C."/>
            <person name="Castanera R."/>
            <person name="Culley D."/>
            <person name="Daum C."/>
            <person name="Ezra D."/>
            <person name="Gonzalez J."/>
            <person name="Henrissat B."/>
            <person name="Kuo A."/>
            <person name="Liang C."/>
            <person name="Lipzen A."/>
            <person name="Lutzoni F."/>
            <person name="Magnuson J."/>
            <person name="Mondo S."/>
            <person name="Nolan M."/>
            <person name="Ohm R."/>
            <person name="Pangilinan J."/>
            <person name="Park H.-J."/>
            <person name="Ramirez L."/>
            <person name="Alfaro M."/>
            <person name="Sun H."/>
            <person name="Tritt A."/>
            <person name="Yoshinaga Y."/>
            <person name="Zwiers L.-H."/>
            <person name="Turgeon B."/>
            <person name="Goodwin S."/>
            <person name="Spatafora J."/>
            <person name="Crous P."/>
            <person name="Grigoriev I."/>
        </authorList>
    </citation>
    <scope>NUCLEOTIDE SEQUENCE</scope>
    <source>
        <strain evidence="1">CBS 262.69</strain>
    </source>
</reference>
<gene>
    <name evidence="1" type="ORF">EJ06DRAFT_560175</name>
</gene>
<sequence>MSCCCFGERAASVELNEKGEEDDESHAPDSPTLRLRLLTLLSPNPKHPALTPTPRPATPLSPIPILIRTPWERDGSRRRSKPQPKLLPARIFRDLPPAIYTGIATALVPRGRSICPACHANALSTLALVSRPFRRVAQEVLYTILILPPPVNPAKAAQHTLRRLFLLHRTLSSSPSLAAHVTELHLPGLHALYAISPPATRTRLLSALIPIIPLLSSLQHFSGLHLAFSSDLLTAALLSRPQLTSILWTASALSCPATLPTWPALHTLLLTGPVAPDAPALPPRALWTLLRSLSGLRKLSLAHLPASHVHDEIIHALPQGLTSLRLAHLPGVTPAGLSRIASLDLLGELTSLVLIELDVPATTLAALLASAPNLERLVLVQEAPPVLPLGAEVPNRPVYRHDRLAFLHWDVGSPLSVGRGGANALLVKAIKGGGLPALRRLRVIRDDGALQGVCRPGDGSSWGGGWGGNMDGWGAGVLGKARRAAWKRHDDARRRPGSVRIVITDTEGREREAKLGDYVGVLGSGVEYWLKPDEGAGDGGIVGEEGVVNAWRREHDGRGCGYRSRGRGGKEHGAWWEWGDIGGVF</sequence>
<organism evidence="1 2">
    <name type="scientific">Trichodelitschia bisporula</name>
    <dbReference type="NCBI Taxonomy" id="703511"/>
    <lineage>
        <taxon>Eukaryota</taxon>
        <taxon>Fungi</taxon>
        <taxon>Dikarya</taxon>
        <taxon>Ascomycota</taxon>
        <taxon>Pezizomycotina</taxon>
        <taxon>Dothideomycetes</taxon>
        <taxon>Dothideomycetes incertae sedis</taxon>
        <taxon>Phaeotrichales</taxon>
        <taxon>Phaeotrichaceae</taxon>
        <taxon>Trichodelitschia</taxon>
    </lineage>
</organism>
<dbReference type="Proteomes" id="UP000799640">
    <property type="component" value="Unassembled WGS sequence"/>
</dbReference>
<dbReference type="Gene3D" id="3.80.10.10">
    <property type="entry name" value="Ribonuclease Inhibitor"/>
    <property type="match status" value="1"/>
</dbReference>
<name>A0A6G1HJR3_9PEZI</name>
<evidence type="ECO:0000313" key="1">
    <source>
        <dbReference type="EMBL" id="KAF2396232.1"/>
    </source>
</evidence>
<protein>
    <submittedName>
        <fullName evidence="1">Uncharacterized protein</fullName>
    </submittedName>
</protein>
<dbReference type="EMBL" id="ML996708">
    <property type="protein sequence ID" value="KAF2396232.1"/>
    <property type="molecule type" value="Genomic_DNA"/>
</dbReference>
<evidence type="ECO:0000313" key="2">
    <source>
        <dbReference type="Proteomes" id="UP000799640"/>
    </source>
</evidence>